<dbReference type="InterPro" id="IPR051678">
    <property type="entry name" value="AGP_Transferase"/>
</dbReference>
<dbReference type="RefSeq" id="XP_067474373.1">
    <property type="nucleotide sequence ID" value="XM_067618803.1"/>
</dbReference>
<dbReference type="STRING" id="767769.A0A1L9U620"/>
<dbReference type="GeneID" id="93571291"/>
<dbReference type="SUPFAM" id="SSF56112">
    <property type="entry name" value="Protein kinase-like (PK-like)"/>
    <property type="match status" value="1"/>
</dbReference>
<dbReference type="Pfam" id="PF01636">
    <property type="entry name" value="APH"/>
    <property type="match status" value="1"/>
</dbReference>
<proteinExistence type="predicted"/>
<dbReference type="PANTHER" id="PTHR21310:SF48">
    <property type="entry name" value="AMINOGLYCOSIDE PHOSPHOTRANSFERASE DOMAIN-CONTAINING PROTEIN"/>
    <property type="match status" value="1"/>
</dbReference>
<dbReference type="AlphaFoldDB" id="A0A1L9U620"/>
<protein>
    <recommendedName>
        <fullName evidence="1">Aminoglycoside phosphotransferase domain-containing protein</fullName>
    </recommendedName>
</protein>
<dbReference type="OrthoDB" id="8300194at2759"/>
<accession>A0A1L9U620</accession>
<feature type="domain" description="Aminoglycoside phosphotransferase" evidence="1">
    <location>
        <begin position="55"/>
        <end position="257"/>
    </location>
</feature>
<reference evidence="3" key="1">
    <citation type="journal article" date="2017" name="Genome Biol.">
        <title>Comparative genomics reveals high biological diversity and specific adaptations in the industrially and medically important fungal genus Aspergillus.</title>
        <authorList>
            <person name="de Vries R.P."/>
            <person name="Riley R."/>
            <person name="Wiebenga A."/>
            <person name="Aguilar-Osorio G."/>
            <person name="Amillis S."/>
            <person name="Uchima C.A."/>
            <person name="Anderluh G."/>
            <person name="Asadollahi M."/>
            <person name="Askin M."/>
            <person name="Barry K."/>
            <person name="Battaglia E."/>
            <person name="Bayram O."/>
            <person name="Benocci T."/>
            <person name="Braus-Stromeyer S.A."/>
            <person name="Caldana C."/>
            <person name="Canovas D."/>
            <person name="Cerqueira G.C."/>
            <person name="Chen F."/>
            <person name="Chen W."/>
            <person name="Choi C."/>
            <person name="Clum A."/>
            <person name="Dos Santos R.A."/>
            <person name="Damasio A.R."/>
            <person name="Diallinas G."/>
            <person name="Emri T."/>
            <person name="Fekete E."/>
            <person name="Flipphi M."/>
            <person name="Freyberg S."/>
            <person name="Gallo A."/>
            <person name="Gournas C."/>
            <person name="Habgood R."/>
            <person name="Hainaut M."/>
            <person name="Harispe M.L."/>
            <person name="Henrissat B."/>
            <person name="Hilden K.S."/>
            <person name="Hope R."/>
            <person name="Hossain A."/>
            <person name="Karabika E."/>
            <person name="Karaffa L."/>
            <person name="Karanyi Z."/>
            <person name="Krasevec N."/>
            <person name="Kuo A."/>
            <person name="Kusch H."/>
            <person name="LaButti K."/>
            <person name="Lagendijk E.L."/>
            <person name="Lapidus A."/>
            <person name="Levasseur A."/>
            <person name="Lindquist E."/>
            <person name="Lipzen A."/>
            <person name="Logrieco A.F."/>
            <person name="MacCabe A."/>
            <person name="Maekelae M.R."/>
            <person name="Malavazi I."/>
            <person name="Melin P."/>
            <person name="Meyer V."/>
            <person name="Mielnichuk N."/>
            <person name="Miskei M."/>
            <person name="Molnar A.P."/>
            <person name="Mule G."/>
            <person name="Ngan C.Y."/>
            <person name="Orejas M."/>
            <person name="Orosz E."/>
            <person name="Ouedraogo J.P."/>
            <person name="Overkamp K.M."/>
            <person name="Park H.-S."/>
            <person name="Perrone G."/>
            <person name="Piumi F."/>
            <person name="Punt P.J."/>
            <person name="Ram A.F."/>
            <person name="Ramon A."/>
            <person name="Rauscher S."/>
            <person name="Record E."/>
            <person name="Riano-Pachon D.M."/>
            <person name="Robert V."/>
            <person name="Roehrig J."/>
            <person name="Ruller R."/>
            <person name="Salamov A."/>
            <person name="Salih N.S."/>
            <person name="Samson R.A."/>
            <person name="Sandor E."/>
            <person name="Sanguinetti M."/>
            <person name="Schuetze T."/>
            <person name="Sepcic K."/>
            <person name="Shelest E."/>
            <person name="Sherlock G."/>
            <person name="Sophianopoulou V."/>
            <person name="Squina F.M."/>
            <person name="Sun H."/>
            <person name="Susca A."/>
            <person name="Todd R.B."/>
            <person name="Tsang A."/>
            <person name="Unkles S.E."/>
            <person name="van de Wiele N."/>
            <person name="van Rossen-Uffink D."/>
            <person name="Oliveira J.V."/>
            <person name="Vesth T.C."/>
            <person name="Visser J."/>
            <person name="Yu J.-H."/>
            <person name="Zhou M."/>
            <person name="Andersen M.R."/>
            <person name="Archer D.B."/>
            <person name="Baker S.E."/>
            <person name="Benoit I."/>
            <person name="Brakhage A.A."/>
            <person name="Braus G.H."/>
            <person name="Fischer R."/>
            <person name="Frisvad J.C."/>
            <person name="Goldman G.H."/>
            <person name="Houbraken J."/>
            <person name="Oakley B."/>
            <person name="Pocsi I."/>
            <person name="Scazzocchio C."/>
            <person name="Seiboth B."/>
            <person name="vanKuyk P.A."/>
            <person name="Wortman J."/>
            <person name="Dyer P.S."/>
            <person name="Grigoriev I.V."/>
        </authorList>
    </citation>
    <scope>NUCLEOTIDE SEQUENCE [LARGE SCALE GENOMIC DNA]</scope>
    <source>
        <strain evidence="3">CBS 101740 / IMI 381727 / IBT 21946</strain>
    </source>
</reference>
<dbReference type="InterPro" id="IPR011009">
    <property type="entry name" value="Kinase-like_dom_sf"/>
</dbReference>
<dbReference type="OMA" id="VIGHCES"/>
<evidence type="ECO:0000259" key="1">
    <source>
        <dbReference type="Pfam" id="PF01636"/>
    </source>
</evidence>
<evidence type="ECO:0000313" key="3">
    <source>
        <dbReference type="Proteomes" id="UP000184499"/>
    </source>
</evidence>
<gene>
    <name evidence="2" type="ORF">ASPBRDRAFT_136536</name>
</gene>
<dbReference type="VEuPathDB" id="FungiDB:ASPBRDRAFT_136536"/>
<keyword evidence="3" id="KW-1185">Reference proteome</keyword>
<dbReference type="Proteomes" id="UP000184499">
    <property type="component" value="Unassembled WGS sequence"/>
</dbReference>
<name>A0A1L9U620_ASPBC</name>
<evidence type="ECO:0000313" key="2">
    <source>
        <dbReference type="EMBL" id="OJJ67124.1"/>
    </source>
</evidence>
<dbReference type="CDD" id="cd05120">
    <property type="entry name" value="APH_ChoK_like"/>
    <property type="match status" value="1"/>
</dbReference>
<sequence>MTPSNACIVCGWEPESPNACGCISQVKVFHQTGDIFLWSLGSEVVLKDRGKGPPTDEASIIQFVQEQTSIPVPKVLKNWKEDDHKLIMMDVTGQPLNTIWPSLSFEQRQSIAKQTVEYLLELRQFQSDRMQSLDGGPVFDNSFFVYWDDRCPRGPFASDDELWAEMERRLPECVSEAVRNQLRSLMPPSTPYTLTHGDLSSNNIMVKDGRVTGIIDWETAAYMPVWWEAVSGSIAMHGLEDEEWRDILQDEFAQGYESDQGPAFNFWTAYLNLCVDPLEVQNLDNWDYREDYMDDN</sequence>
<organism evidence="2 3">
    <name type="scientific">Aspergillus brasiliensis (strain CBS 101740 / IMI 381727 / IBT 21946)</name>
    <dbReference type="NCBI Taxonomy" id="767769"/>
    <lineage>
        <taxon>Eukaryota</taxon>
        <taxon>Fungi</taxon>
        <taxon>Dikarya</taxon>
        <taxon>Ascomycota</taxon>
        <taxon>Pezizomycotina</taxon>
        <taxon>Eurotiomycetes</taxon>
        <taxon>Eurotiomycetidae</taxon>
        <taxon>Eurotiales</taxon>
        <taxon>Aspergillaceae</taxon>
        <taxon>Aspergillus</taxon>
        <taxon>Aspergillus subgen. Circumdati</taxon>
    </lineage>
</organism>
<dbReference type="PANTHER" id="PTHR21310">
    <property type="entry name" value="AMINOGLYCOSIDE PHOSPHOTRANSFERASE-RELATED-RELATED"/>
    <property type="match status" value="1"/>
</dbReference>
<dbReference type="EMBL" id="KV878695">
    <property type="protein sequence ID" value="OJJ67124.1"/>
    <property type="molecule type" value="Genomic_DNA"/>
</dbReference>
<dbReference type="InterPro" id="IPR002575">
    <property type="entry name" value="Aminoglycoside_PTrfase"/>
</dbReference>
<dbReference type="Gene3D" id="3.90.1200.10">
    <property type="match status" value="1"/>
</dbReference>